<dbReference type="STRING" id="526222.Desal_3687"/>
<evidence type="ECO:0000256" key="11">
    <source>
        <dbReference type="ARBA" id="ARBA00022842"/>
    </source>
</evidence>
<organism evidence="20 21">
    <name type="scientific">Maridesulfovibrio salexigens (strain ATCC 14822 / DSM 2638 / NCIMB 8403 / VKM B-1763)</name>
    <name type="common">Desulfovibrio salexigens</name>
    <dbReference type="NCBI Taxonomy" id="526222"/>
    <lineage>
        <taxon>Bacteria</taxon>
        <taxon>Pseudomonadati</taxon>
        <taxon>Thermodesulfobacteriota</taxon>
        <taxon>Desulfovibrionia</taxon>
        <taxon>Desulfovibrionales</taxon>
        <taxon>Desulfovibrionaceae</taxon>
        <taxon>Maridesulfovibrio</taxon>
    </lineage>
</organism>
<evidence type="ECO:0000313" key="21">
    <source>
        <dbReference type="Proteomes" id="UP000002601"/>
    </source>
</evidence>
<comment type="catalytic activity">
    <reaction evidence="17 19">
        <text>alpha-ribazole + adenosylcob(III)inamide-GDP = adenosylcob(III)alamin + GMP + H(+)</text>
        <dbReference type="Rhea" id="RHEA:16049"/>
        <dbReference type="ChEBI" id="CHEBI:10329"/>
        <dbReference type="ChEBI" id="CHEBI:15378"/>
        <dbReference type="ChEBI" id="CHEBI:18408"/>
        <dbReference type="ChEBI" id="CHEBI:58115"/>
        <dbReference type="ChEBI" id="CHEBI:60487"/>
        <dbReference type="EC" id="2.7.8.26"/>
    </reaction>
</comment>
<keyword evidence="11 19" id="KW-0460">Magnesium</keyword>
<evidence type="ECO:0000256" key="8">
    <source>
        <dbReference type="ARBA" id="ARBA00022573"/>
    </source>
</evidence>
<keyword evidence="9 19" id="KW-0808">Transferase</keyword>
<keyword evidence="7 19" id="KW-1003">Cell membrane</keyword>
<dbReference type="Proteomes" id="UP000002601">
    <property type="component" value="Chromosome"/>
</dbReference>
<dbReference type="RefSeq" id="WP_015853549.1">
    <property type="nucleotide sequence ID" value="NC_012881.1"/>
</dbReference>
<dbReference type="AlphaFoldDB" id="C6BU24"/>
<accession>C6BU24</accession>
<evidence type="ECO:0000256" key="14">
    <source>
        <dbReference type="ARBA" id="ARBA00025228"/>
    </source>
</evidence>
<dbReference type="UniPathway" id="UPA00148">
    <property type="reaction ID" value="UER00238"/>
</dbReference>
<dbReference type="InterPro" id="IPR003805">
    <property type="entry name" value="CobS"/>
</dbReference>
<reference evidence="20 21" key="1">
    <citation type="submission" date="2009-06" db="EMBL/GenBank/DDBJ databases">
        <title>Complete sequence of Desulfovibrio salexigens DSM 2638.</title>
        <authorList>
            <consortium name="US DOE Joint Genome Institute"/>
            <person name="Lucas S."/>
            <person name="Copeland A."/>
            <person name="Lapidus A."/>
            <person name="Glavina del Rio T."/>
            <person name="Tice H."/>
            <person name="Bruce D."/>
            <person name="Goodwin L."/>
            <person name="Pitluck S."/>
            <person name="Munk A.C."/>
            <person name="Brettin T."/>
            <person name="Detter J.C."/>
            <person name="Han C."/>
            <person name="Tapia R."/>
            <person name="Larimer F."/>
            <person name="Land M."/>
            <person name="Hauser L."/>
            <person name="Kyrpides N."/>
            <person name="Anderson I."/>
            <person name="Wall J.D."/>
            <person name="Arkin A.P."/>
            <person name="Dehal P."/>
            <person name="Chivian D."/>
            <person name="Giles B."/>
            <person name="Hazen T.C."/>
        </authorList>
    </citation>
    <scope>NUCLEOTIDE SEQUENCE [LARGE SCALE GENOMIC DNA]</scope>
    <source>
        <strain evidence="21">ATCC 14822 / DSM 2638 / NCIMB 8403 / VKM B-1763</strain>
    </source>
</reference>
<evidence type="ECO:0000256" key="2">
    <source>
        <dbReference type="ARBA" id="ARBA00004651"/>
    </source>
</evidence>
<evidence type="ECO:0000256" key="9">
    <source>
        <dbReference type="ARBA" id="ARBA00022679"/>
    </source>
</evidence>
<evidence type="ECO:0000256" key="19">
    <source>
        <dbReference type="HAMAP-Rule" id="MF_00719"/>
    </source>
</evidence>
<evidence type="ECO:0000256" key="7">
    <source>
        <dbReference type="ARBA" id="ARBA00022475"/>
    </source>
</evidence>
<name>C6BU24_MARSD</name>
<evidence type="ECO:0000256" key="17">
    <source>
        <dbReference type="ARBA" id="ARBA00048623"/>
    </source>
</evidence>
<evidence type="ECO:0000256" key="4">
    <source>
        <dbReference type="ARBA" id="ARBA00010561"/>
    </source>
</evidence>
<evidence type="ECO:0000256" key="5">
    <source>
        <dbReference type="ARBA" id="ARBA00013200"/>
    </source>
</evidence>
<evidence type="ECO:0000313" key="20">
    <source>
        <dbReference type="EMBL" id="ACS81733.1"/>
    </source>
</evidence>
<evidence type="ECO:0000256" key="13">
    <source>
        <dbReference type="ARBA" id="ARBA00023136"/>
    </source>
</evidence>
<dbReference type="KEGG" id="dsa:Desal_3687"/>
<evidence type="ECO:0000256" key="15">
    <source>
        <dbReference type="ARBA" id="ARBA00032605"/>
    </source>
</evidence>
<feature type="transmembrane region" description="Helical" evidence="19">
    <location>
        <begin position="109"/>
        <end position="131"/>
    </location>
</feature>
<keyword evidence="21" id="KW-1185">Reference proteome</keyword>
<comment type="similarity">
    <text evidence="4 19">Belongs to the CobS family.</text>
</comment>
<sequence length="247" mass="26297">MRPGLVRDFLITLGFMTRIGPVMEIEADDIGRTVKWMPLSGLVLGAVIVLPFWLGLFAGKFWIQSWLTVAASVYLTRGLHFDGFADIADGAGPYPDPERFWKIIKDSCSGVFGVLASVLAVVGQAVCFFYVYEAGTYGTVIWIFVLGRLGNALMSIVGKPLARPGQGSLSMRGADGLSIGIGALTTVLVGMFAVSPMVQLLAYVFCGGAILFLFRLAKRVNGANGDFLGAAVVLCELAGLLAFCALN</sequence>
<dbReference type="PANTHER" id="PTHR34148">
    <property type="entry name" value="ADENOSYLCOBINAMIDE-GDP RIBAZOLETRANSFERASE"/>
    <property type="match status" value="1"/>
</dbReference>
<comment type="subcellular location">
    <subcellularLocation>
        <location evidence="19">Cell inner membrane</location>
        <topology evidence="19">Multi-pass membrane protein</topology>
    </subcellularLocation>
    <subcellularLocation>
        <location evidence="2">Cell membrane</location>
        <topology evidence="2">Multi-pass membrane protein</topology>
    </subcellularLocation>
</comment>
<evidence type="ECO:0000256" key="10">
    <source>
        <dbReference type="ARBA" id="ARBA00022692"/>
    </source>
</evidence>
<feature type="transmembrane region" description="Helical" evidence="19">
    <location>
        <begin position="36"/>
        <end position="58"/>
    </location>
</feature>
<comment type="catalytic activity">
    <reaction evidence="18 19">
        <text>alpha-ribazole 5'-phosphate + adenosylcob(III)inamide-GDP = adenosylcob(III)alamin 5'-phosphate + GMP + H(+)</text>
        <dbReference type="Rhea" id="RHEA:23560"/>
        <dbReference type="ChEBI" id="CHEBI:15378"/>
        <dbReference type="ChEBI" id="CHEBI:57918"/>
        <dbReference type="ChEBI" id="CHEBI:58115"/>
        <dbReference type="ChEBI" id="CHEBI:60487"/>
        <dbReference type="ChEBI" id="CHEBI:60493"/>
        <dbReference type="EC" id="2.7.8.26"/>
    </reaction>
</comment>
<dbReference type="PANTHER" id="PTHR34148:SF1">
    <property type="entry name" value="ADENOSYLCOBINAMIDE-GDP RIBAZOLETRANSFERASE"/>
    <property type="match status" value="1"/>
</dbReference>
<dbReference type="eggNOG" id="COG0368">
    <property type="taxonomic scope" value="Bacteria"/>
</dbReference>
<dbReference type="GO" id="GO:0005886">
    <property type="term" value="C:plasma membrane"/>
    <property type="evidence" value="ECO:0007669"/>
    <property type="project" value="UniProtKB-SubCell"/>
</dbReference>
<comment type="pathway">
    <text evidence="3 19">Cofactor biosynthesis; adenosylcobalamin biosynthesis; adenosylcobalamin from cob(II)yrinate a,c-diamide: step 7/7.</text>
</comment>
<comment type="function">
    <text evidence="14 19">Joins adenosylcobinamide-GDP and alpha-ribazole to generate adenosylcobalamin (Ado-cobalamin). Also synthesizes adenosylcobalamin 5'-phosphate from adenosylcobinamide-GDP and alpha-ribazole 5'-phosphate.</text>
</comment>
<protein>
    <recommendedName>
        <fullName evidence="6 19">Adenosylcobinamide-GDP ribazoletransferase</fullName>
        <ecNumber evidence="5 19">2.7.8.26</ecNumber>
    </recommendedName>
    <alternativeName>
        <fullName evidence="16 19">Cobalamin synthase</fullName>
    </alternativeName>
    <alternativeName>
        <fullName evidence="15 19">Cobalamin-5'-phosphate synthase</fullName>
    </alternativeName>
</protein>
<feature type="transmembrane region" description="Helical" evidence="19">
    <location>
        <begin position="137"/>
        <end position="157"/>
    </location>
</feature>
<feature type="transmembrane region" description="Helical" evidence="19">
    <location>
        <begin position="200"/>
        <end position="216"/>
    </location>
</feature>
<keyword evidence="13 19" id="KW-0472">Membrane</keyword>
<proteinExistence type="inferred from homology"/>
<keyword evidence="12 19" id="KW-1133">Transmembrane helix</keyword>
<dbReference type="GO" id="GO:0009236">
    <property type="term" value="P:cobalamin biosynthetic process"/>
    <property type="evidence" value="ECO:0007669"/>
    <property type="project" value="UniProtKB-UniRule"/>
</dbReference>
<gene>
    <name evidence="19" type="primary">cobS</name>
    <name evidence="20" type="ordered locus">Desal_3687</name>
</gene>
<evidence type="ECO:0000256" key="6">
    <source>
        <dbReference type="ARBA" id="ARBA00015850"/>
    </source>
</evidence>
<dbReference type="EC" id="2.7.8.26" evidence="5 19"/>
<feature type="transmembrane region" description="Helical" evidence="19">
    <location>
        <begin position="177"/>
        <end position="194"/>
    </location>
</feature>
<evidence type="ECO:0000256" key="3">
    <source>
        <dbReference type="ARBA" id="ARBA00004663"/>
    </source>
</evidence>
<evidence type="ECO:0000256" key="1">
    <source>
        <dbReference type="ARBA" id="ARBA00001946"/>
    </source>
</evidence>
<evidence type="ECO:0000256" key="12">
    <source>
        <dbReference type="ARBA" id="ARBA00022989"/>
    </source>
</evidence>
<dbReference type="GO" id="GO:0008818">
    <property type="term" value="F:cobalamin 5'-phosphate synthase activity"/>
    <property type="evidence" value="ECO:0007669"/>
    <property type="project" value="UniProtKB-UniRule"/>
</dbReference>
<dbReference type="HOGENOM" id="CLU_057426_1_2_7"/>
<dbReference type="Pfam" id="PF02654">
    <property type="entry name" value="CobS"/>
    <property type="match status" value="1"/>
</dbReference>
<keyword evidence="10 19" id="KW-0812">Transmembrane</keyword>
<keyword evidence="19" id="KW-0997">Cell inner membrane</keyword>
<evidence type="ECO:0000256" key="16">
    <source>
        <dbReference type="ARBA" id="ARBA00032853"/>
    </source>
</evidence>
<feature type="transmembrane region" description="Helical" evidence="19">
    <location>
        <begin position="228"/>
        <end position="246"/>
    </location>
</feature>
<dbReference type="GO" id="GO:0051073">
    <property type="term" value="F:adenosylcobinamide-GDP ribazoletransferase activity"/>
    <property type="evidence" value="ECO:0007669"/>
    <property type="project" value="UniProtKB-UniRule"/>
</dbReference>
<evidence type="ECO:0000256" key="18">
    <source>
        <dbReference type="ARBA" id="ARBA00049504"/>
    </source>
</evidence>
<keyword evidence="8 19" id="KW-0169">Cobalamin biosynthesis</keyword>
<dbReference type="EMBL" id="CP001649">
    <property type="protein sequence ID" value="ACS81733.1"/>
    <property type="molecule type" value="Genomic_DNA"/>
</dbReference>
<dbReference type="HAMAP" id="MF_00719">
    <property type="entry name" value="CobS"/>
    <property type="match status" value="1"/>
</dbReference>
<comment type="cofactor">
    <cofactor evidence="1 19">
        <name>Mg(2+)</name>
        <dbReference type="ChEBI" id="CHEBI:18420"/>
    </cofactor>
</comment>